<dbReference type="InterPro" id="IPR008984">
    <property type="entry name" value="SMAD_FHA_dom_sf"/>
</dbReference>
<dbReference type="SUPFAM" id="SSF49879">
    <property type="entry name" value="SMAD/FHA domain"/>
    <property type="match status" value="1"/>
</dbReference>
<reference evidence="2" key="1">
    <citation type="journal article" date="2014" name="Front. Microbiol.">
        <title>High frequency of phylogenetically diverse reductive dehalogenase-homologous genes in deep subseafloor sedimentary metagenomes.</title>
        <authorList>
            <person name="Kawai M."/>
            <person name="Futagami T."/>
            <person name="Toyoda A."/>
            <person name="Takaki Y."/>
            <person name="Nishi S."/>
            <person name="Hori S."/>
            <person name="Arai W."/>
            <person name="Tsubouchi T."/>
            <person name="Morono Y."/>
            <person name="Uchiyama I."/>
            <person name="Ito T."/>
            <person name="Fujiyama A."/>
            <person name="Inagaki F."/>
            <person name="Takami H."/>
        </authorList>
    </citation>
    <scope>NUCLEOTIDE SEQUENCE</scope>
    <source>
        <strain evidence="2">Expedition CK06-06</strain>
    </source>
</reference>
<accession>X0TW41</accession>
<evidence type="ECO:0000313" key="2">
    <source>
        <dbReference type="EMBL" id="GAF80345.1"/>
    </source>
</evidence>
<organism evidence="2">
    <name type="scientific">marine sediment metagenome</name>
    <dbReference type="NCBI Taxonomy" id="412755"/>
    <lineage>
        <taxon>unclassified sequences</taxon>
        <taxon>metagenomes</taxon>
        <taxon>ecological metagenomes</taxon>
    </lineage>
</organism>
<dbReference type="PANTHER" id="PTHR46210">
    <property type="entry name" value="FHA DOMAIN-CONTAINING PROTEIN"/>
    <property type="match status" value="1"/>
</dbReference>
<dbReference type="EMBL" id="BARS01008545">
    <property type="protein sequence ID" value="GAF80345.1"/>
    <property type="molecule type" value="Genomic_DNA"/>
</dbReference>
<feature type="non-terminal residue" evidence="2">
    <location>
        <position position="1"/>
    </location>
</feature>
<name>X0TW41_9ZZZZ</name>
<comment type="caution">
    <text evidence="2">The sequence shown here is derived from an EMBL/GenBank/DDBJ whole genome shotgun (WGS) entry which is preliminary data.</text>
</comment>
<dbReference type="Gene3D" id="2.60.200.20">
    <property type="match status" value="1"/>
</dbReference>
<dbReference type="InterPro" id="IPR000253">
    <property type="entry name" value="FHA_dom"/>
</dbReference>
<protein>
    <recommendedName>
        <fullName evidence="1">FHA domain-containing protein</fullName>
    </recommendedName>
</protein>
<evidence type="ECO:0000259" key="1">
    <source>
        <dbReference type="PROSITE" id="PS50006"/>
    </source>
</evidence>
<proteinExistence type="predicted"/>
<feature type="domain" description="FHA" evidence="1">
    <location>
        <begin position="10"/>
        <end position="58"/>
    </location>
</feature>
<dbReference type="PANTHER" id="PTHR46210:SF1">
    <property type="entry name" value="FHA DOMAIN-CONTAINING PROTEIN"/>
    <property type="match status" value="1"/>
</dbReference>
<sequence length="84" mass="9805">EIYPIDVNELKIGRYHDNDVILQDIAVSRRHAKISKIGNHYMFKDQSTNGSYVNDKQIIYDEVELTNGDIIKIGKNKFKFQNYA</sequence>
<dbReference type="SMART" id="SM00240">
    <property type="entry name" value="FHA"/>
    <property type="match status" value="1"/>
</dbReference>
<gene>
    <name evidence="2" type="ORF">S01H1_16268</name>
</gene>
<dbReference type="Pfam" id="PF00498">
    <property type="entry name" value="FHA"/>
    <property type="match status" value="1"/>
</dbReference>
<dbReference type="AlphaFoldDB" id="X0TW41"/>
<dbReference type="PROSITE" id="PS50006">
    <property type="entry name" value="FHA_DOMAIN"/>
    <property type="match status" value="1"/>
</dbReference>
<dbReference type="CDD" id="cd00060">
    <property type="entry name" value="FHA"/>
    <property type="match status" value="1"/>
</dbReference>